<protein>
    <submittedName>
        <fullName evidence="2">Cytochrome P450</fullName>
    </submittedName>
</protein>
<feature type="region of interest" description="Disordered" evidence="1">
    <location>
        <begin position="119"/>
        <end position="139"/>
    </location>
</feature>
<proteinExistence type="predicted"/>
<name>A0A5A7PTJ3_STRAF</name>
<feature type="compositionally biased region" description="Polar residues" evidence="1">
    <location>
        <begin position="47"/>
        <end position="56"/>
    </location>
</feature>
<keyword evidence="3" id="KW-1185">Reference proteome</keyword>
<evidence type="ECO:0000256" key="1">
    <source>
        <dbReference type="SAM" id="MobiDB-lite"/>
    </source>
</evidence>
<reference evidence="3" key="1">
    <citation type="journal article" date="2019" name="Curr. Biol.">
        <title>Genome Sequence of Striga asiatica Provides Insight into the Evolution of Plant Parasitism.</title>
        <authorList>
            <person name="Yoshida S."/>
            <person name="Kim S."/>
            <person name="Wafula E.K."/>
            <person name="Tanskanen J."/>
            <person name="Kim Y.M."/>
            <person name="Honaas L."/>
            <person name="Yang Z."/>
            <person name="Spallek T."/>
            <person name="Conn C.E."/>
            <person name="Ichihashi Y."/>
            <person name="Cheong K."/>
            <person name="Cui S."/>
            <person name="Der J.P."/>
            <person name="Gundlach H."/>
            <person name="Jiao Y."/>
            <person name="Hori C."/>
            <person name="Ishida J.K."/>
            <person name="Kasahara H."/>
            <person name="Kiba T."/>
            <person name="Kim M.S."/>
            <person name="Koo N."/>
            <person name="Laohavisit A."/>
            <person name="Lee Y.H."/>
            <person name="Lumba S."/>
            <person name="McCourt P."/>
            <person name="Mortimer J.C."/>
            <person name="Mutuku J.M."/>
            <person name="Nomura T."/>
            <person name="Sasaki-Sekimoto Y."/>
            <person name="Seto Y."/>
            <person name="Wang Y."/>
            <person name="Wakatake T."/>
            <person name="Sakakibara H."/>
            <person name="Demura T."/>
            <person name="Yamaguchi S."/>
            <person name="Yoneyama K."/>
            <person name="Manabe R.I."/>
            <person name="Nelson D.C."/>
            <person name="Schulman A.H."/>
            <person name="Timko M.P."/>
            <person name="dePamphilis C.W."/>
            <person name="Choi D."/>
            <person name="Shirasu K."/>
        </authorList>
    </citation>
    <scope>NUCLEOTIDE SEQUENCE [LARGE SCALE GENOMIC DNA]</scope>
    <source>
        <strain evidence="3">cv. UVA1</strain>
    </source>
</reference>
<evidence type="ECO:0000313" key="2">
    <source>
        <dbReference type="EMBL" id="GER36084.1"/>
    </source>
</evidence>
<feature type="region of interest" description="Disordered" evidence="1">
    <location>
        <begin position="34"/>
        <end position="65"/>
    </location>
</feature>
<organism evidence="2 3">
    <name type="scientific">Striga asiatica</name>
    <name type="common">Asiatic witchweed</name>
    <name type="synonym">Buchnera asiatica</name>
    <dbReference type="NCBI Taxonomy" id="4170"/>
    <lineage>
        <taxon>Eukaryota</taxon>
        <taxon>Viridiplantae</taxon>
        <taxon>Streptophyta</taxon>
        <taxon>Embryophyta</taxon>
        <taxon>Tracheophyta</taxon>
        <taxon>Spermatophyta</taxon>
        <taxon>Magnoliopsida</taxon>
        <taxon>eudicotyledons</taxon>
        <taxon>Gunneridae</taxon>
        <taxon>Pentapetalae</taxon>
        <taxon>asterids</taxon>
        <taxon>lamiids</taxon>
        <taxon>Lamiales</taxon>
        <taxon>Orobanchaceae</taxon>
        <taxon>Buchnereae</taxon>
        <taxon>Striga</taxon>
    </lineage>
</organism>
<gene>
    <name evidence="2" type="ORF">STAS_12403</name>
</gene>
<sequence>MIHEWPPGDLEYLLNLSAAQASFGQQLVFSSAIKSSGDPIGPAPTVDSVNTGSSSEAPKEPPVTAQPEVMAEFNQIAAATLNTTPSSPRACPLGLALFHPTNPALLPIPSHLNRHLSQLDPNPNPPFLTEPDPTLQFSL</sequence>
<dbReference type="EMBL" id="BKCP01005072">
    <property type="protein sequence ID" value="GER36084.1"/>
    <property type="molecule type" value="Genomic_DNA"/>
</dbReference>
<accession>A0A5A7PTJ3</accession>
<dbReference type="AlphaFoldDB" id="A0A5A7PTJ3"/>
<evidence type="ECO:0000313" key="3">
    <source>
        <dbReference type="Proteomes" id="UP000325081"/>
    </source>
</evidence>
<dbReference type="Proteomes" id="UP000325081">
    <property type="component" value="Unassembled WGS sequence"/>
</dbReference>
<comment type="caution">
    <text evidence="2">The sequence shown here is derived from an EMBL/GenBank/DDBJ whole genome shotgun (WGS) entry which is preliminary data.</text>
</comment>